<evidence type="ECO:0000256" key="5">
    <source>
        <dbReference type="PIRSR" id="PIRSR601211-2"/>
    </source>
</evidence>
<feature type="disulfide bond" evidence="6">
    <location>
        <begin position="256"/>
        <end position="300"/>
    </location>
</feature>
<sequence length="352" mass="40154">MVGLFVEILHKSVANLSISSTQASSIIHPAFPLTFPPDKYHFCKIPATSWAKNRAAQKVFLLIFSIQFIIVDMVFWLNYNLGEIEESLQGYFSISPLELVHEVLGTIVPLSYIVFCIILMNAVIFKRRNLLMAFMVFLVISIILTVLHIIYHILDKYHQQKHPLYTSMLICFYELINHFYLAKMTFFFQFILANAVFLLLKANGVDLGCMNLCMNKIGWGNFDLLNYGCFCGPFRGQIGMEAQNDFDGCCKVHDDCYSRAQAGDCSNDNLYTTPYRWQCVNNKPSCDPDNDKCKMALCQCDKVFVECLSNHLDQLHKNPGCPSQRKLKSFDLWETISKGLEEGACGLNQFIG</sequence>
<evidence type="ECO:0000313" key="11">
    <source>
        <dbReference type="WBParaSite" id="MBELARI_LOCUS2703"/>
    </source>
</evidence>
<name>A0AAF3F793_9BILA</name>
<dbReference type="Gene3D" id="1.20.90.10">
    <property type="entry name" value="Phospholipase A2 domain"/>
    <property type="match status" value="1"/>
</dbReference>
<keyword evidence="3 6" id="KW-1015">Disulfide bond</keyword>
<evidence type="ECO:0000256" key="6">
    <source>
        <dbReference type="PIRSR" id="PIRSR601211-3"/>
    </source>
</evidence>
<feature type="transmembrane region" description="Helical" evidence="8">
    <location>
        <begin position="59"/>
        <end position="79"/>
    </location>
</feature>
<evidence type="ECO:0000256" key="2">
    <source>
        <dbReference type="ARBA" id="ARBA00022525"/>
    </source>
</evidence>
<feature type="binding site" evidence="5">
    <location>
        <position position="230"/>
    </location>
    <ligand>
        <name>Ca(2+)</name>
        <dbReference type="ChEBI" id="CHEBI:29108"/>
    </ligand>
</feature>
<feature type="disulfide bond" evidence="6">
    <location>
        <begin position="286"/>
        <end position="298"/>
    </location>
</feature>
<evidence type="ECO:0000313" key="10">
    <source>
        <dbReference type="Proteomes" id="UP000887575"/>
    </source>
</evidence>
<dbReference type="GO" id="GO:0005576">
    <property type="term" value="C:extracellular region"/>
    <property type="evidence" value="ECO:0007669"/>
    <property type="project" value="UniProtKB-SubCell"/>
</dbReference>
<dbReference type="InterPro" id="IPR001211">
    <property type="entry name" value="PLA2"/>
</dbReference>
<dbReference type="InterPro" id="IPR016090">
    <property type="entry name" value="PLA2-like_dom"/>
</dbReference>
<dbReference type="PROSITE" id="PS00118">
    <property type="entry name" value="PA2_HIS"/>
    <property type="match status" value="1"/>
</dbReference>
<feature type="transmembrane region" description="Helical" evidence="8">
    <location>
        <begin position="179"/>
        <end position="200"/>
    </location>
</feature>
<dbReference type="GO" id="GO:0047498">
    <property type="term" value="F:calcium-dependent phospholipase A2 activity"/>
    <property type="evidence" value="ECO:0007669"/>
    <property type="project" value="TreeGrafter"/>
</dbReference>
<evidence type="ECO:0000256" key="8">
    <source>
        <dbReference type="SAM" id="Phobius"/>
    </source>
</evidence>
<feature type="disulfide bond" evidence="6">
    <location>
        <begin position="249"/>
        <end position="307"/>
    </location>
</feature>
<comment type="cofactor">
    <cofactor evidence="5">
        <name>Ca(2+)</name>
        <dbReference type="ChEBI" id="CHEBI:29108"/>
    </cofactor>
    <text evidence="5">Binds 1 Ca(2+) ion per subunit.</text>
</comment>
<keyword evidence="8" id="KW-1133">Transmembrane helix</keyword>
<dbReference type="PANTHER" id="PTHR11716:SF51">
    <property type="entry name" value="PHOSPHOLIPASE A2"/>
    <property type="match status" value="1"/>
</dbReference>
<dbReference type="InterPro" id="IPR033113">
    <property type="entry name" value="PLA2_histidine"/>
</dbReference>
<feature type="binding site" evidence="5">
    <location>
        <position position="236"/>
    </location>
    <ligand>
        <name>Ca(2+)</name>
        <dbReference type="ChEBI" id="CHEBI:29108"/>
    </ligand>
</feature>
<dbReference type="Pfam" id="PF00068">
    <property type="entry name" value="Phospholip_A2_1"/>
    <property type="match status" value="1"/>
</dbReference>
<feature type="active site" evidence="4">
    <location>
        <position position="253"/>
    </location>
</feature>
<proteinExistence type="inferred from homology"/>
<dbReference type="GO" id="GO:0006644">
    <property type="term" value="P:phospholipid metabolic process"/>
    <property type="evidence" value="ECO:0007669"/>
    <property type="project" value="InterPro"/>
</dbReference>
<feature type="binding site" evidence="5">
    <location>
        <position position="232"/>
    </location>
    <ligand>
        <name>Ca(2+)</name>
        <dbReference type="ChEBI" id="CHEBI:29108"/>
    </ligand>
</feature>
<dbReference type="SMART" id="SM00085">
    <property type="entry name" value="PA2c"/>
    <property type="match status" value="1"/>
</dbReference>
<keyword evidence="10" id="KW-1185">Reference proteome</keyword>
<feature type="active site" evidence="4">
    <location>
        <position position="301"/>
    </location>
</feature>
<feature type="transmembrane region" description="Helical" evidence="8">
    <location>
        <begin position="99"/>
        <end position="123"/>
    </location>
</feature>
<feature type="domain" description="Phospholipase A2-like central" evidence="9">
    <location>
        <begin position="203"/>
        <end position="328"/>
    </location>
</feature>
<dbReference type="InterPro" id="IPR033112">
    <property type="entry name" value="PLA2_Asp_AS"/>
</dbReference>
<evidence type="ECO:0000259" key="9">
    <source>
        <dbReference type="SMART" id="SM00085"/>
    </source>
</evidence>
<evidence type="ECO:0000256" key="4">
    <source>
        <dbReference type="PIRSR" id="PIRSR601211-1"/>
    </source>
</evidence>
<comment type="similarity">
    <text evidence="7">Belongs to the phospholipase A2 family.</text>
</comment>
<dbReference type="Proteomes" id="UP000887575">
    <property type="component" value="Unassembled WGS sequence"/>
</dbReference>
<accession>A0AAF3F793</accession>
<dbReference type="CDD" id="cd00125">
    <property type="entry name" value="PLA2c"/>
    <property type="match status" value="1"/>
</dbReference>
<dbReference type="WBParaSite" id="MBELARI_LOCUS2703">
    <property type="protein sequence ID" value="MBELARI_LOCUS2703"/>
    <property type="gene ID" value="MBELARI_LOCUS2703"/>
</dbReference>
<keyword evidence="5" id="KW-0479">Metal-binding</keyword>
<protein>
    <recommendedName>
        <fullName evidence="9">Phospholipase A2-like central domain-containing protein</fullName>
    </recommendedName>
</protein>
<dbReference type="GO" id="GO:0016042">
    <property type="term" value="P:lipid catabolic process"/>
    <property type="evidence" value="ECO:0007669"/>
    <property type="project" value="InterPro"/>
</dbReference>
<dbReference type="PANTHER" id="PTHR11716">
    <property type="entry name" value="PHOSPHOLIPASE A2 FAMILY MEMBER"/>
    <property type="match status" value="1"/>
</dbReference>
<dbReference type="GO" id="GO:0005509">
    <property type="term" value="F:calcium ion binding"/>
    <property type="evidence" value="ECO:0007669"/>
    <property type="project" value="InterPro"/>
</dbReference>
<dbReference type="GO" id="GO:0050482">
    <property type="term" value="P:arachidonate secretion"/>
    <property type="evidence" value="ECO:0007669"/>
    <property type="project" value="InterPro"/>
</dbReference>
<dbReference type="GO" id="GO:0005543">
    <property type="term" value="F:phospholipid binding"/>
    <property type="evidence" value="ECO:0007669"/>
    <property type="project" value="TreeGrafter"/>
</dbReference>
<evidence type="ECO:0000256" key="7">
    <source>
        <dbReference type="RuleBase" id="RU003654"/>
    </source>
</evidence>
<comment type="subcellular location">
    <subcellularLocation>
        <location evidence="1">Secreted</location>
    </subcellularLocation>
</comment>
<dbReference type="SUPFAM" id="SSF48619">
    <property type="entry name" value="Phospholipase A2, PLA2"/>
    <property type="match status" value="1"/>
</dbReference>
<keyword evidence="2" id="KW-0964">Secreted</keyword>
<dbReference type="AlphaFoldDB" id="A0AAF3F793"/>
<evidence type="ECO:0000256" key="3">
    <source>
        <dbReference type="ARBA" id="ARBA00023157"/>
    </source>
</evidence>
<feature type="binding site" evidence="5">
    <location>
        <position position="254"/>
    </location>
    <ligand>
        <name>Ca(2+)</name>
        <dbReference type="ChEBI" id="CHEBI:29108"/>
    </ligand>
</feature>
<keyword evidence="5" id="KW-0106">Calcium</keyword>
<keyword evidence="8" id="KW-0812">Transmembrane</keyword>
<feature type="disulfide bond" evidence="6">
    <location>
        <begin position="265"/>
        <end position="293"/>
    </location>
</feature>
<feature type="transmembrane region" description="Helical" evidence="8">
    <location>
        <begin position="130"/>
        <end position="154"/>
    </location>
</feature>
<reference evidence="11" key="1">
    <citation type="submission" date="2024-02" db="UniProtKB">
        <authorList>
            <consortium name="WormBaseParasite"/>
        </authorList>
    </citation>
    <scope>IDENTIFICATION</scope>
</reference>
<evidence type="ECO:0000256" key="1">
    <source>
        <dbReference type="ARBA" id="ARBA00004613"/>
    </source>
</evidence>
<feature type="disulfide bond" evidence="6">
    <location>
        <begin position="231"/>
        <end position="250"/>
    </location>
</feature>
<dbReference type="PROSITE" id="PS00119">
    <property type="entry name" value="PA2_ASP"/>
    <property type="match status" value="1"/>
</dbReference>
<dbReference type="InterPro" id="IPR036444">
    <property type="entry name" value="PLipase_A2_dom_sf"/>
</dbReference>
<organism evidence="10 11">
    <name type="scientific">Mesorhabditis belari</name>
    <dbReference type="NCBI Taxonomy" id="2138241"/>
    <lineage>
        <taxon>Eukaryota</taxon>
        <taxon>Metazoa</taxon>
        <taxon>Ecdysozoa</taxon>
        <taxon>Nematoda</taxon>
        <taxon>Chromadorea</taxon>
        <taxon>Rhabditida</taxon>
        <taxon>Rhabditina</taxon>
        <taxon>Rhabditomorpha</taxon>
        <taxon>Rhabditoidea</taxon>
        <taxon>Rhabditidae</taxon>
        <taxon>Mesorhabditinae</taxon>
        <taxon>Mesorhabditis</taxon>
    </lineage>
</organism>
<keyword evidence="8" id="KW-0472">Membrane</keyword>